<sequence>MTSPTLFSPLTIGDLNLPNRTVLAPLTRCRASEGSVPNPMMADYYVQRASAGLMITEGAQIAPEGQGYPATPGIYSDEQVAGWRLVTDAVHRAGGRIFLQLWHVGRVSHPSFQPGGTLPVAPSAIAPEGEVATYEGMKPYVAPRALETDELPGIVALYRKAAQNAKDAGFDGVEVHGANGYLLDQFLRDGTNRRTDAYGGSIENRARLPLEVLEAVLSIWPSRRVGVRLSPSGTINSMSDSDPAAHFGYFVEKLNAYDLAYVHIVEPMEADIRHGGPNIPGGSFRPIYTGTLMLCGEYDGARADAAVQGGAADLVAFGRPFIANPDLPRRLQENAPLNTPDPTTFYGGDEHGYLDYPALEEAPA</sequence>
<dbReference type="RefSeq" id="WP_132937525.1">
    <property type="nucleotide sequence ID" value="NZ_CP119676.1"/>
</dbReference>
<feature type="domain" description="NADH:flavin oxidoreductase/NADH oxidase N-terminal" evidence="5">
    <location>
        <begin position="6"/>
        <end position="338"/>
    </location>
</feature>
<evidence type="ECO:0000313" key="6">
    <source>
        <dbReference type="EMBL" id="TCS64769.1"/>
    </source>
</evidence>
<dbReference type="FunFam" id="3.20.20.70:FF:000059">
    <property type="entry name" value="N-ethylmaleimide reductase, FMN-linked"/>
    <property type="match status" value="1"/>
</dbReference>
<protein>
    <submittedName>
        <fullName evidence="6">N-ethylmaleimide reductase</fullName>
    </submittedName>
</protein>
<dbReference type="GO" id="GO:0005829">
    <property type="term" value="C:cytosol"/>
    <property type="evidence" value="ECO:0007669"/>
    <property type="project" value="TreeGrafter"/>
</dbReference>
<comment type="cofactor">
    <cofactor evidence="1">
        <name>FMN</name>
        <dbReference type="ChEBI" id="CHEBI:58210"/>
    </cofactor>
</comment>
<dbReference type="AlphaFoldDB" id="A0A4R3JF73"/>
<dbReference type="EMBL" id="SLZW01000001">
    <property type="protein sequence ID" value="TCS64769.1"/>
    <property type="molecule type" value="Genomic_DNA"/>
</dbReference>
<evidence type="ECO:0000256" key="2">
    <source>
        <dbReference type="ARBA" id="ARBA00005979"/>
    </source>
</evidence>
<organism evidence="6 7">
    <name type="scientific">Varunaivibrio sulfuroxidans</name>
    <dbReference type="NCBI Taxonomy" id="1773489"/>
    <lineage>
        <taxon>Bacteria</taxon>
        <taxon>Pseudomonadati</taxon>
        <taxon>Pseudomonadota</taxon>
        <taxon>Alphaproteobacteria</taxon>
        <taxon>Rhodospirillales</taxon>
        <taxon>Magnetovibrionaceae</taxon>
        <taxon>Varunaivibrio</taxon>
    </lineage>
</organism>
<evidence type="ECO:0000256" key="1">
    <source>
        <dbReference type="ARBA" id="ARBA00001917"/>
    </source>
</evidence>
<accession>A0A4R3JF73</accession>
<gene>
    <name evidence="6" type="ORF">EDD55_10198</name>
</gene>
<dbReference type="Gene3D" id="3.20.20.70">
    <property type="entry name" value="Aldolase class I"/>
    <property type="match status" value="1"/>
</dbReference>
<evidence type="ECO:0000256" key="3">
    <source>
        <dbReference type="ARBA" id="ARBA00023002"/>
    </source>
</evidence>
<comment type="caution">
    <text evidence="6">The sequence shown here is derived from an EMBL/GenBank/DDBJ whole genome shotgun (WGS) entry which is preliminary data.</text>
</comment>
<evidence type="ECO:0000313" key="7">
    <source>
        <dbReference type="Proteomes" id="UP000295304"/>
    </source>
</evidence>
<evidence type="ECO:0000256" key="4">
    <source>
        <dbReference type="SAM" id="MobiDB-lite"/>
    </source>
</evidence>
<dbReference type="SUPFAM" id="SSF51395">
    <property type="entry name" value="FMN-linked oxidoreductases"/>
    <property type="match status" value="1"/>
</dbReference>
<dbReference type="PANTHER" id="PTHR22893">
    <property type="entry name" value="NADH OXIDOREDUCTASE-RELATED"/>
    <property type="match status" value="1"/>
</dbReference>
<comment type="similarity">
    <text evidence="2">Belongs to the NADH:flavin oxidoreductase/NADH oxidase family.</text>
</comment>
<dbReference type="Pfam" id="PF00724">
    <property type="entry name" value="Oxidored_FMN"/>
    <property type="match status" value="1"/>
</dbReference>
<dbReference type="OrthoDB" id="9804454at2"/>
<feature type="region of interest" description="Disordered" evidence="4">
    <location>
        <begin position="328"/>
        <end position="350"/>
    </location>
</feature>
<proteinExistence type="inferred from homology"/>
<dbReference type="CDD" id="cd02933">
    <property type="entry name" value="OYE_like_FMN"/>
    <property type="match status" value="1"/>
</dbReference>
<keyword evidence="3" id="KW-0560">Oxidoreductase</keyword>
<dbReference type="InterPro" id="IPR013785">
    <property type="entry name" value="Aldolase_TIM"/>
</dbReference>
<reference evidence="6 7" key="1">
    <citation type="submission" date="2019-03" db="EMBL/GenBank/DDBJ databases">
        <title>Genomic Encyclopedia of Type Strains, Phase IV (KMG-IV): sequencing the most valuable type-strain genomes for metagenomic binning, comparative biology and taxonomic classification.</title>
        <authorList>
            <person name="Goeker M."/>
        </authorList>
    </citation>
    <scope>NUCLEOTIDE SEQUENCE [LARGE SCALE GENOMIC DNA]</scope>
    <source>
        <strain evidence="6 7">DSM 101688</strain>
    </source>
</reference>
<keyword evidence="7" id="KW-1185">Reference proteome</keyword>
<dbReference type="InterPro" id="IPR045247">
    <property type="entry name" value="Oye-like"/>
</dbReference>
<dbReference type="GO" id="GO:0010181">
    <property type="term" value="F:FMN binding"/>
    <property type="evidence" value="ECO:0007669"/>
    <property type="project" value="InterPro"/>
</dbReference>
<name>A0A4R3JF73_9PROT</name>
<evidence type="ECO:0000259" key="5">
    <source>
        <dbReference type="Pfam" id="PF00724"/>
    </source>
</evidence>
<dbReference type="Proteomes" id="UP000295304">
    <property type="component" value="Unassembled WGS sequence"/>
</dbReference>
<dbReference type="GO" id="GO:0016628">
    <property type="term" value="F:oxidoreductase activity, acting on the CH-CH group of donors, NAD or NADP as acceptor"/>
    <property type="evidence" value="ECO:0007669"/>
    <property type="project" value="UniProtKB-ARBA"/>
</dbReference>
<dbReference type="PANTHER" id="PTHR22893:SF98">
    <property type="entry name" value="OXIDOREDUCTASE"/>
    <property type="match status" value="1"/>
</dbReference>
<dbReference type="InterPro" id="IPR001155">
    <property type="entry name" value="OxRdtase_FMN_N"/>
</dbReference>